<dbReference type="Gene3D" id="3.40.50.12780">
    <property type="entry name" value="N-terminal domain of ligase-like"/>
    <property type="match status" value="1"/>
</dbReference>
<dbReference type="InterPro" id="IPR000873">
    <property type="entry name" value="AMP-dep_synth/lig_dom"/>
</dbReference>
<sequence>MADNIARVLADTIAADPARPLLTWYDDATGERTELSGATLANWVAKTANLLVDELGLGPGDTAAVLLPPHWQTAAVLLGCWSAGLTVTDQPGDVDVLFAAVDRVAEAEAWPAGDRYALALHPFALPLREAPAGFADYVTEVRAHGDHFGAYPSGGPTHAALRARATARATDLGITPGGRLLIDVDALPDPVDWLLAPLTARASLVLTAHPDPARLPTRRSTERTTHTLP</sequence>
<dbReference type="SUPFAM" id="SSF56801">
    <property type="entry name" value="Acetyl-CoA synthetase-like"/>
    <property type="match status" value="1"/>
</dbReference>
<dbReference type="InterPro" id="IPR042099">
    <property type="entry name" value="ANL_N_sf"/>
</dbReference>
<feature type="domain" description="AMP-dependent synthetase/ligase" evidence="1">
    <location>
        <begin position="13"/>
        <end position="87"/>
    </location>
</feature>
<dbReference type="AlphaFoldDB" id="A0A917WPY1"/>
<gene>
    <name evidence="2" type="ORF">GCM10011608_00920</name>
</gene>
<comment type="caution">
    <text evidence="2">The sequence shown here is derived from an EMBL/GenBank/DDBJ whole genome shotgun (WGS) entry which is preliminary data.</text>
</comment>
<evidence type="ECO:0000259" key="1">
    <source>
        <dbReference type="Pfam" id="PF00501"/>
    </source>
</evidence>
<dbReference type="NCBIfam" id="TIGR03089">
    <property type="entry name" value="TIGR03089 family protein"/>
    <property type="match status" value="1"/>
</dbReference>
<reference evidence="2" key="1">
    <citation type="journal article" date="2014" name="Int. J. Syst. Evol. Microbiol.">
        <title>Complete genome sequence of Corynebacterium casei LMG S-19264T (=DSM 44701T), isolated from a smear-ripened cheese.</title>
        <authorList>
            <consortium name="US DOE Joint Genome Institute (JGI-PGF)"/>
            <person name="Walter F."/>
            <person name="Albersmeier A."/>
            <person name="Kalinowski J."/>
            <person name="Ruckert C."/>
        </authorList>
    </citation>
    <scope>NUCLEOTIDE SEQUENCE</scope>
    <source>
        <strain evidence="2">CGMCC 4.7312</strain>
    </source>
</reference>
<dbReference type="Pfam" id="PF00501">
    <property type="entry name" value="AMP-binding"/>
    <property type="match status" value="1"/>
</dbReference>
<keyword evidence="3" id="KW-1185">Reference proteome</keyword>
<dbReference type="RefSeq" id="WP_189040207.1">
    <property type="nucleotide sequence ID" value="NZ_BMNB01000001.1"/>
</dbReference>
<name>A0A917WPY1_9ACTN</name>
<organism evidence="2 3">
    <name type="scientific">Micromonospora sonchi</name>
    <dbReference type="NCBI Taxonomy" id="1763543"/>
    <lineage>
        <taxon>Bacteria</taxon>
        <taxon>Bacillati</taxon>
        <taxon>Actinomycetota</taxon>
        <taxon>Actinomycetes</taxon>
        <taxon>Micromonosporales</taxon>
        <taxon>Micromonosporaceae</taxon>
        <taxon>Micromonospora</taxon>
    </lineage>
</organism>
<protein>
    <submittedName>
        <fullName evidence="2">TIGR03089 family protein</fullName>
    </submittedName>
</protein>
<accession>A0A917WPY1</accession>
<dbReference type="Proteomes" id="UP000608890">
    <property type="component" value="Unassembled WGS sequence"/>
</dbReference>
<dbReference type="InterPro" id="IPR017523">
    <property type="entry name" value="Rv3268"/>
</dbReference>
<dbReference type="EMBL" id="BMNB01000001">
    <property type="protein sequence ID" value="GGM20177.1"/>
    <property type="molecule type" value="Genomic_DNA"/>
</dbReference>
<proteinExistence type="predicted"/>
<evidence type="ECO:0000313" key="2">
    <source>
        <dbReference type="EMBL" id="GGM20177.1"/>
    </source>
</evidence>
<evidence type="ECO:0000313" key="3">
    <source>
        <dbReference type="Proteomes" id="UP000608890"/>
    </source>
</evidence>
<reference evidence="2" key="2">
    <citation type="submission" date="2020-09" db="EMBL/GenBank/DDBJ databases">
        <authorList>
            <person name="Sun Q."/>
            <person name="Zhou Y."/>
        </authorList>
    </citation>
    <scope>NUCLEOTIDE SEQUENCE</scope>
    <source>
        <strain evidence="2">CGMCC 4.7312</strain>
    </source>
</reference>